<evidence type="ECO:0000259" key="6">
    <source>
        <dbReference type="Pfam" id="PF02737"/>
    </source>
</evidence>
<keyword evidence="3" id="KW-0511">Multifunctional enzyme</keyword>
<sequence length="183" mass="19871">MVKTVSNHRRGYFDLFRLHIAKDNMKGNRRINYGWYMYIPLKIEKVVVIGGGLMGSGIATTLILSSIQVILKEINFDYLQKSLKSIDVSVIVGLKLASTLVIVISKVVMHLISGFSLTKNKESFFDNREISDVAYANEVHLSSSCVSKSDGNGNKLSTLASAMAPSSSSTGSTTTSTTQRAGA</sequence>
<keyword evidence="5" id="KW-0472">Membrane</keyword>
<protein>
    <recommendedName>
        <fullName evidence="6">3-hydroxyacyl-CoA dehydrogenase NAD binding domain-containing protein</fullName>
    </recommendedName>
</protein>
<keyword evidence="5" id="KW-1133">Transmembrane helix</keyword>
<proteinExistence type="predicted"/>
<dbReference type="Pfam" id="PF02737">
    <property type="entry name" value="3HCDH_N"/>
    <property type="match status" value="1"/>
</dbReference>
<gene>
    <name evidence="7" type="ORF">RDI58_013256</name>
</gene>
<dbReference type="GO" id="GO:0003857">
    <property type="term" value="F:(3S)-3-hydroxyacyl-CoA dehydrogenase (NAD+) activity"/>
    <property type="evidence" value="ECO:0007669"/>
    <property type="project" value="TreeGrafter"/>
</dbReference>
<keyword evidence="1" id="KW-0413">Isomerase</keyword>
<evidence type="ECO:0000256" key="3">
    <source>
        <dbReference type="ARBA" id="ARBA00023268"/>
    </source>
</evidence>
<dbReference type="Proteomes" id="UP001371456">
    <property type="component" value="Unassembled WGS sequence"/>
</dbReference>
<evidence type="ECO:0000256" key="5">
    <source>
        <dbReference type="SAM" id="Phobius"/>
    </source>
</evidence>
<evidence type="ECO:0000256" key="4">
    <source>
        <dbReference type="SAM" id="MobiDB-lite"/>
    </source>
</evidence>
<evidence type="ECO:0000256" key="2">
    <source>
        <dbReference type="ARBA" id="ARBA00023239"/>
    </source>
</evidence>
<dbReference type="Gene3D" id="3.40.50.720">
    <property type="entry name" value="NAD(P)-binding Rossmann-like Domain"/>
    <property type="match status" value="1"/>
</dbReference>
<dbReference type="GO" id="GO:0016853">
    <property type="term" value="F:isomerase activity"/>
    <property type="evidence" value="ECO:0007669"/>
    <property type="project" value="UniProtKB-KW"/>
</dbReference>
<dbReference type="InterPro" id="IPR036291">
    <property type="entry name" value="NAD(P)-bd_dom_sf"/>
</dbReference>
<dbReference type="PANTHER" id="PTHR23309">
    <property type="entry name" value="3-HYDROXYACYL-COA DEHYROGENASE"/>
    <property type="match status" value="1"/>
</dbReference>
<dbReference type="GO" id="GO:0005777">
    <property type="term" value="C:peroxisome"/>
    <property type="evidence" value="ECO:0007669"/>
    <property type="project" value="TreeGrafter"/>
</dbReference>
<name>A0AAN8TT97_SOLBU</name>
<dbReference type="GO" id="GO:0016829">
    <property type="term" value="F:lyase activity"/>
    <property type="evidence" value="ECO:0007669"/>
    <property type="project" value="UniProtKB-KW"/>
</dbReference>
<dbReference type="InterPro" id="IPR006176">
    <property type="entry name" value="3-OHacyl-CoA_DH_NAD-bd"/>
</dbReference>
<dbReference type="PANTHER" id="PTHR23309:SF34">
    <property type="entry name" value="PEROXISOMAL FATTY ACID BETA-OXIDATION MULTIFUNCTIONAL PROTEIN AIM1-LIKE"/>
    <property type="match status" value="1"/>
</dbReference>
<dbReference type="EMBL" id="JBANQN010000005">
    <property type="protein sequence ID" value="KAK6789456.1"/>
    <property type="molecule type" value="Genomic_DNA"/>
</dbReference>
<feature type="transmembrane region" description="Helical" evidence="5">
    <location>
        <begin position="46"/>
        <end position="71"/>
    </location>
</feature>
<evidence type="ECO:0000313" key="7">
    <source>
        <dbReference type="EMBL" id="KAK6789456.1"/>
    </source>
</evidence>
<feature type="transmembrane region" description="Helical" evidence="5">
    <location>
        <begin position="91"/>
        <end position="112"/>
    </location>
</feature>
<dbReference type="SUPFAM" id="SSF51735">
    <property type="entry name" value="NAD(P)-binding Rossmann-fold domains"/>
    <property type="match status" value="1"/>
</dbReference>
<keyword evidence="8" id="KW-1185">Reference proteome</keyword>
<comment type="caution">
    <text evidence="7">The sequence shown here is derived from an EMBL/GenBank/DDBJ whole genome shotgun (WGS) entry which is preliminary data.</text>
</comment>
<dbReference type="GO" id="GO:0006635">
    <property type="term" value="P:fatty acid beta-oxidation"/>
    <property type="evidence" value="ECO:0007669"/>
    <property type="project" value="TreeGrafter"/>
</dbReference>
<feature type="domain" description="3-hydroxyacyl-CoA dehydrogenase NAD binding" evidence="6">
    <location>
        <begin position="45"/>
        <end position="88"/>
    </location>
</feature>
<reference evidence="7 8" key="1">
    <citation type="submission" date="2024-02" db="EMBL/GenBank/DDBJ databases">
        <title>de novo genome assembly of Solanum bulbocastanum strain 11H21.</title>
        <authorList>
            <person name="Hosaka A.J."/>
        </authorList>
    </citation>
    <scope>NUCLEOTIDE SEQUENCE [LARGE SCALE GENOMIC DNA]</scope>
    <source>
        <tissue evidence="7">Young leaves</tissue>
    </source>
</reference>
<dbReference type="AlphaFoldDB" id="A0AAN8TT97"/>
<accession>A0AAN8TT97</accession>
<evidence type="ECO:0000256" key="1">
    <source>
        <dbReference type="ARBA" id="ARBA00023235"/>
    </source>
</evidence>
<dbReference type="GO" id="GO:0070403">
    <property type="term" value="F:NAD+ binding"/>
    <property type="evidence" value="ECO:0007669"/>
    <property type="project" value="InterPro"/>
</dbReference>
<keyword evidence="5" id="KW-0812">Transmembrane</keyword>
<organism evidence="7 8">
    <name type="scientific">Solanum bulbocastanum</name>
    <name type="common">Wild potato</name>
    <dbReference type="NCBI Taxonomy" id="147425"/>
    <lineage>
        <taxon>Eukaryota</taxon>
        <taxon>Viridiplantae</taxon>
        <taxon>Streptophyta</taxon>
        <taxon>Embryophyta</taxon>
        <taxon>Tracheophyta</taxon>
        <taxon>Spermatophyta</taxon>
        <taxon>Magnoliopsida</taxon>
        <taxon>eudicotyledons</taxon>
        <taxon>Gunneridae</taxon>
        <taxon>Pentapetalae</taxon>
        <taxon>asterids</taxon>
        <taxon>lamiids</taxon>
        <taxon>Solanales</taxon>
        <taxon>Solanaceae</taxon>
        <taxon>Solanoideae</taxon>
        <taxon>Solaneae</taxon>
        <taxon>Solanum</taxon>
    </lineage>
</organism>
<evidence type="ECO:0000313" key="8">
    <source>
        <dbReference type="Proteomes" id="UP001371456"/>
    </source>
</evidence>
<keyword evidence="2" id="KW-0456">Lyase</keyword>
<feature type="region of interest" description="Disordered" evidence="4">
    <location>
        <begin position="162"/>
        <end position="183"/>
    </location>
</feature>